<dbReference type="AlphaFoldDB" id="A0A0D1ZZ15"/>
<dbReference type="CDD" id="cd00067">
    <property type="entry name" value="GAL4"/>
    <property type="match status" value="1"/>
</dbReference>
<keyword evidence="4" id="KW-0539">Nucleus</keyword>
<dbReference type="Proteomes" id="UP000053328">
    <property type="component" value="Unassembled WGS sequence"/>
</dbReference>
<sequence>MVIERTSAARPRSGKIRRGHSGCKACRRRGKLCDEGKPACLACYRLSLHCEYGRDISFHHYNGAKAHAASFRDSLVYQVAECHGTASLIKWQDPSYELKFTGTRSNAIPPVAPFGEDDILGVYFKHFESHVSKVLPGVPAGFSKTIRSSAALCYAVLCLSASNLAMLDARVDHRQISQDQRSSVFSPIANRAHYNRAREYHDRAVLSLESEEISKEPSSCASALAAKVLLAIYHHASTDHLRFQMAVEDSNHFVNKHVATIMQSADARESLQMWHRLSVSSRTSRRPTLLIEDEANVCSRPNPALPNTVEQLHLTCILGMSSDDLIYDILIKTVELRRRAVVFRAVSGVANVSDQSQGLGRLAHQHLDRLLGRWSSKEEYEEAESTFIQGPHLISLLKTQQDRLSVWRSRLDVAQLPPEIWSDPDSSRCSKDSKNESRTLPSHRDAMNGLYYFLCQIMIATLRGNDSLQDSPTESGQSYLPWVETMVQMMVCIIDTLEFSTSSTSDVYTFSLTEVLVQLSLTWHSTSTFRHILDTTWPRLEAGGRGFEHSHCPTHLAKRIITLLADLWSQGQAVTYASLAVEESVPKLQLLAIGQPVDLVLCGHGADGTSFITRTQLP</sequence>
<dbReference type="InterPro" id="IPR001138">
    <property type="entry name" value="Zn2Cys6_DnaBD"/>
</dbReference>
<dbReference type="GO" id="GO:0008270">
    <property type="term" value="F:zinc ion binding"/>
    <property type="evidence" value="ECO:0007669"/>
    <property type="project" value="InterPro"/>
</dbReference>
<dbReference type="RefSeq" id="XP_016238118.1">
    <property type="nucleotide sequence ID" value="XM_016379441.1"/>
</dbReference>
<dbReference type="PANTHER" id="PTHR37534:SF9">
    <property type="entry name" value="ZN(II)2CYS6 TRANSCRIPTION FACTOR (EUROFUNG)"/>
    <property type="match status" value="1"/>
</dbReference>
<feature type="compositionally biased region" description="Basic and acidic residues" evidence="5">
    <location>
        <begin position="425"/>
        <end position="441"/>
    </location>
</feature>
<keyword evidence="2" id="KW-0238">DNA-binding</keyword>
<dbReference type="VEuPathDB" id="FungiDB:PV08_05097"/>
<evidence type="ECO:0000259" key="6">
    <source>
        <dbReference type="PROSITE" id="PS50048"/>
    </source>
</evidence>
<protein>
    <recommendedName>
        <fullName evidence="6">Zn(2)-C6 fungal-type domain-containing protein</fullName>
    </recommendedName>
</protein>
<proteinExistence type="predicted"/>
<evidence type="ECO:0000313" key="7">
    <source>
        <dbReference type="EMBL" id="KIW17902.1"/>
    </source>
</evidence>
<name>A0A0D1ZZ15_9EURO</name>
<keyword evidence="1" id="KW-0805">Transcription regulation</keyword>
<evidence type="ECO:0000256" key="2">
    <source>
        <dbReference type="ARBA" id="ARBA00023125"/>
    </source>
</evidence>
<evidence type="ECO:0000256" key="4">
    <source>
        <dbReference type="ARBA" id="ARBA00023242"/>
    </source>
</evidence>
<accession>A0A0D1ZZ15</accession>
<dbReference type="GO" id="GO:0000976">
    <property type="term" value="F:transcription cis-regulatory region binding"/>
    <property type="evidence" value="ECO:0007669"/>
    <property type="project" value="TreeGrafter"/>
</dbReference>
<dbReference type="PANTHER" id="PTHR37534">
    <property type="entry name" value="TRANSCRIPTIONAL ACTIVATOR PROTEIN UGA3"/>
    <property type="match status" value="1"/>
</dbReference>
<feature type="region of interest" description="Disordered" evidence="5">
    <location>
        <begin position="422"/>
        <end position="441"/>
    </location>
</feature>
<dbReference type="GO" id="GO:0005634">
    <property type="term" value="C:nucleus"/>
    <property type="evidence" value="ECO:0007669"/>
    <property type="project" value="TreeGrafter"/>
</dbReference>
<feature type="domain" description="Zn(2)-C6 fungal-type" evidence="6">
    <location>
        <begin position="22"/>
        <end position="52"/>
    </location>
</feature>
<keyword evidence="3" id="KW-0804">Transcription</keyword>
<evidence type="ECO:0000256" key="3">
    <source>
        <dbReference type="ARBA" id="ARBA00023163"/>
    </source>
</evidence>
<dbReference type="EMBL" id="KN847494">
    <property type="protein sequence ID" value="KIW17902.1"/>
    <property type="molecule type" value="Genomic_DNA"/>
</dbReference>
<dbReference type="OrthoDB" id="4150114at2759"/>
<dbReference type="SUPFAM" id="SSF57701">
    <property type="entry name" value="Zn2/Cys6 DNA-binding domain"/>
    <property type="match status" value="1"/>
</dbReference>
<reference evidence="7 8" key="1">
    <citation type="submission" date="2015-01" db="EMBL/GenBank/DDBJ databases">
        <title>The Genome Sequence of Exophiala spinifera CBS89968.</title>
        <authorList>
            <consortium name="The Broad Institute Genomics Platform"/>
            <person name="Cuomo C."/>
            <person name="de Hoog S."/>
            <person name="Gorbushina A."/>
            <person name="Stielow B."/>
            <person name="Teixiera M."/>
            <person name="Abouelleil A."/>
            <person name="Chapman S.B."/>
            <person name="Priest M."/>
            <person name="Young S.K."/>
            <person name="Wortman J."/>
            <person name="Nusbaum C."/>
            <person name="Birren B."/>
        </authorList>
    </citation>
    <scope>NUCLEOTIDE SEQUENCE [LARGE SCALE GENOMIC DNA]</scope>
    <source>
        <strain evidence="7 8">CBS 89968</strain>
    </source>
</reference>
<dbReference type="HOGENOM" id="CLU_528906_0_0_1"/>
<dbReference type="InterPro" id="IPR036864">
    <property type="entry name" value="Zn2-C6_fun-type_DNA-bd_sf"/>
</dbReference>
<dbReference type="GO" id="GO:0000981">
    <property type="term" value="F:DNA-binding transcription factor activity, RNA polymerase II-specific"/>
    <property type="evidence" value="ECO:0007669"/>
    <property type="project" value="InterPro"/>
</dbReference>
<dbReference type="GO" id="GO:0045944">
    <property type="term" value="P:positive regulation of transcription by RNA polymerase II"/>
    <property type="evidence" value="ECO:0007669"/>
    <property type="project" value="TreeGrafter"/>
</dbReference>
<gene>
    <name evidence="7" type="ORF">PV08_05097</name>
</gene>
<evidence type="ECO:0000256" key="5">
    <source>
        <dbReference type="SAM" id="MobiDB-lite"/>
    </source>
</evidence>
<organism evidence="7 8">
    <name type="scientific">Exophiala spinifera</name>
    <dbReference type="NCBI Taxonomy" id="91928"/>
    <lineage>
        <taxon>Eukaryota</taxon>
        <taxon>Fungi</taxon>
        <taxon>Dikarya</taxon>
        <taxon>Ascomycota</taxon>
        <taxon>Pezizomycotina</taxon>
        <taxon>Eurotiomycetes</taxon>
        <taxon>Chaetothyriomycetidae</taxon>
        <taxon>Chaetothyriales</taxon>
        <taxon>Herpotrichiellaceae</taxon>
        <taxon>Exophiala</taxon>
    </lineage>
</organism>
<dbReference type="Pfam" id="PF00172">
    <property type="entry name" value="Zn_clus"/>
    <property type="match status" value="1"/>
</dbReference>
<evidence type="ECO:0000256" key="1">
    <source>
        <dbReference type="ARBA" id="ARBA00023015"/>
    </source>
</evidence>
<dbReference type="PROSITE" id="PS50048">
    <property type="entry name" value="ZN2_CY6_FUNGAL_2"/>
    <property type="match status" value="1"/>
</dbReference>
<evidence type="ECO:0000313" key="8">
    <source>
        <dbReference type="Proteomes" id="UP000053328"/>
    </source>
</evidence>
<keyword evidence="8" id="KW-1185">Reference proteome</keyword>
<dbReference type="GeneID" id="27332180"/>